<gene>
    <name evidence="3" type="ORF">Tci_638265</name>
</gene>
<protein>
    <recommendedName>
        <fullName evidence="4">Transposase (Putative), gypsy type</fullName>
    </recommendedName>
</protein>
<feature type="region of interest" description="Disordered" evidence="2">
    <location>
        <begin position="1"/>
        <end position="48"/>
    </location>
</feature>
<reference evidence="3" key="1">
    <citation type="journal article" date="2019" name="Sci. Rep.">
        <title>Draft genome of Tanacetum cinerariifolium, the natural source of mosquito coil.</title>
        <authorList>
            <person name="Yamashiro T."/>
            <person name="Shiraishi A."/>
            <person name="Satake H."/>
            <person name="Nakayama K."/>
        </authorList>
    </citation>
    <scope>NUCLEOTIDE SEQUENCE</scope>
</reference>
<feature type="compositionally biased region" description="Basic residues" evidence="2">
    <location>
        <begin position="1"/>
        <end position="11"/>
    </location>
</feature>
<accession>A0A699K266</accession>
<evidence type="ECO:0000313" key="3">
    <source>
        <dbReference type="EMBL" id="GFA66293.1"/>
    </source>
</evidence>
<evidence type="ECO:0000256" key="2">
    <source>
        <dbReference type="SAM" id="MobiDB-lite"/>
    </source>
</evidence>
<keyword evidence="1" id="KW-0175">Coiled coil</keyword>
<comment type="caution">
    <text evidence="3">The sequence shown here is derived from an EMBL/GenBank/DDBJ whole genome shotgun (WGS) entry which is preliminary data.</text>
</comment>
<sequence>MGPRGIQKRCKWRNDGVDANAPPKVLRKDHADSRPTQSTIGGKSLASMGLETRSTFLVPTPHETPADVSDPDPLSFANPQSIPKQDVVQSSNGFAIAGDPESENTSFTSMVGSPESIYQPEWGVTNGCRLDTPKTFQDLVDHLAPPGIQARENEIKNEADADMKISAEAKNAKLVKELENLRAQFTDLQVINERLSQQRCAEIDARLDALSIDFEEELYPRILTAIAGRRWVIGHRLRLAVMKCGESTKLRQVFTDVVSVRIAKGMSEGLRYGVEYEKANLYLEAIKVYDPEADTKYVLALQALWDLKYHVVYQLKSLKDASIDVIMASLHLESDSGEDTPQWIHEHHLSSSQLKVPVYLEVVCRTHEVGSAHHARSDGVPVLVPTIALQCLAILLADAATQTKTFENEASSRLLRSKSLPAMYNLDWP</sequence>
<evidence type="ECO:0008006" key="4">
    <source>
        <dbReference type="Google" id="ProtNLM"/>
    </source>
</evidence>
<proteinExistence type="predicted"/>
<evidence type="ECO:0000256" key="1">
    <source>
        <dbReference type="SAM" id="Coils"/>
    </source>
</evidence>
<dbReference type="EMBL" id="BKCJ010464393">
    <property type="protein sequence ID" value="GFA66293.1"/>
    <property type="molecule type" value="Genomic_DNA"/>
</dbReference>
<organism evidence="3">
    <name type="scientific">Tanacetum cinerariifolium</name>
    <name type="common">Dalmatian daisy</name>
    <name type="synonym">Chrysanthemum cinerariifolium</name>
    <dbReference type="NCBI Taxonomy" id="118510"/>
    <lineage>
        <taxon>Eukaryota</taxon>
        <taxon>Viridiplantae</taxon>
        <taxon>Streptophyta</taxon>
        <taxon>Embryophyta</taxon>
        <taxon>Tracheophyta</taxon>
        <taxon>Spermatophyta</taxon>
        <taxon>Magnoliopsida</taxon>
        <taxon>eudicotyledons</taxon>
        <taxon>Gunneridae</taxon>
        <taxon>Pentapetalae</taxon>
        <taxon>asterids</taxon>
        <taxon>campanulids</taxon>
        <taxon>Asterales</taxon>
        <taxon>Asteraceae</taxon>
        <taxon>Asteroideae</taxon>
        <taxon>Anthemideae</taxon>
        <taxon>Anthemidinae</taxon>
        <taxon>Tanacetum</taxon>
    </lineage>
</organism>
<feature type="coiled-coil region" evidence="1">
    <location>
        <begin position="164"/>
        <end position="198"/>
    </location>
</feature>
<name>A0A699K266_TANCI</name>
<dbReference type="AlphaFoldDB" id="A0A699K266"/>